<organism evidence="1 2">
    <name type="scientific">Caballeronia concitans</name>
    <dbReference type="NCBI Taxonomy" id="1777133"/>
    <lineage>
        <taxon>Bacteria</taxon>
        <taxon>Pseudomonadati</taxon>
        <taxon>Pseudomonadota</taxon>
        <taxon>Betaproteobacteria</taxon>
        <taxon>Burkholderiales</taxon>
        <taxon>Burkholderiaceae</taxon>
        <taxon>Caballeronia</taxon>
    </lineage>
</organism>
<dbReference type="EMBL" id="FCNV02000006">
    <property type="protein sequence ID" value="SAL34842.1"/>
    <property type="molecule type" value="Genomic_DNA"/>
</dbReference>
<gene>
    <name evidence="1" type="ORF">AWB72_03351</name>
</gene>
<dbReference type="RefSeq" id="WP_143754635.1">
    <property type="nucleotide sequence ID" value="NZ_FCNV02000006.1"/>
</dbReference>
<keyword evidence="2" id="KW-1185">Reference proteome</keyword>
<reference evidence="1 2" key="1">
    <citation type="submission" date="2016-01" db="EMBL/GenBank/DDBJ databases">
        <authorList>
            <person name="Peeters C."/>
        </authorList>
    </citation>
    <scope>NUCLEOTIDE SEQUENCE [LARGE SCALE GENOMIC DNA]</scope>
    <source>
        <strain evidence="1">LMG 29315</strain>
    </source>
</reference>
<dbReference type="OrthoDB" id="5782056at2"/>
<dbReference type="AlphaFoldDB" id="A0A658QZC3"/>
<dbReference type="Proteomes" id="UP000198263">
    <property type="component" value="Unassembled WGS sequence"/>
</dbReference>
<comment type="caution">
    <text evidence="1">The sequence shown here is derived from an EMBL/GenBank/DDBJ whole genome shotgun (WGS) entry which is preliminary data.</text>
</comment>
<evidence type="ECO:0000313" key="2">
    <source>
        <dbReference type="Proteomes" id="UP000198263"/>
    </source>
</evidence>
<name>A0A658QZC3_9BURK</name>
<protein>
    <submittedName>
        <fullName evidence="1">NERD domain-containing protein</fullName>
    </submittedName>
</protein>
<proteinExistence type="predicted"/>
<sequence>MSLSRKTSIQEQCPTCGYWHDAPFIPTRALLGQPKGNASDTTLQERQRKIETFTRKLGDVMSSLGADHAHIVQQLTVMTSQGMTGPVAQADFVVVTGIGVFVISRMECDGFVSRGEDQHSLIVQDATGGIRRYRSPLRCTMAVVGFLRALFADFPGSIEALAVFDDERCTLVRGLPTSLVTTKELGHFFRIRRNAAYCKGWNFERTEMTDLLLSACK</sequence>
<evidence type="ECO:0000313" key="1">
    <source>
        <dbReference type="EMBL" id="SAL34842.1"/>
    </source>
</evidence>
<accession>A0A658QZC3</accession>